<dbReference type="InterPro" id="IPR006143">
    <property type="entry name" value="RND_pump_MFP"/>
</dbReference>
<dbReference type="Pfam" id="PF25917">
    <property type="entry name" value="BSH_RND"/>
    <property type="match status" value="1"/>
</dbReference>
<keyword evidence="2" id="KW-0813">Transport</keyword>
<dbReference type="GO" id="GO:0015562">
    <property type="term" value="F:efflux transmembrane transporter activity"/>
    <property type="evidence" value="ECO:0007669"/>
    <property type="project" value="TreeGrafter"/>
</dbReference>
<name>A0A127JZQ3_9BURK</name>
<sequence>MVVSATCLLVLAILLPLVLKPKLAPAQAANPVSALTVELVTPEARTWPLQLQTNGAVAAWEEIAVGPETGGLRVAQLLVDVGQRVAKGQLLAQLADDTVRAEVAKQEALVAQAEASLLQASGNLKRALAVDVAGAIAPQKLDEYKTTEASARASLASAQADLQSATLKLGQTRIVAPDAGIVASKSGVVGNVVSSGTELYRLIRQGRLEWRAELDAKQLAQVREGQSAQVVLPGGQTVAGKVRLVSPTLSTTTGRGITYVRLLPDSPAKAGVFASGTIELQQLRALTLPDAAVVLRDGRSYIYVVGGDGKAASRPVTTGRRHGDRVEVVAGLDASTRVVAKGGAFLSDGVQVTIDKGQGASEKETSR</sequence>
<dbReference type="Proteomes" id="UP000070433">
    <property type="component" value="Chromosome"/>
</dbReference>
<reference evidence="6 7" key="1">
    <citation type="journal article" date="2014" name="Int. J. Syst. Evol. Microbiol.">
        <title>Ramlibacter solisilvae sp. nov., isolated from forest soil, and emended description of the genus Ramlibacter.</title>
        <authorList>
            <person name="Lee H.J."/>
            <person name="Lee S.H."/>
            <person name="Lee S.S."/>
            <person name="Lee J.S."/>
            <person name="Kim Y."/>
            <person name="Kim S.C."/>
            <person name="Jeon C.O."/>
        </authorList>
    </citation>
    <scope>NUCLEOTIDE SEQUENCE [LARGE SCALE GENOMIC DNA]</scope>
    <source>
        <strain evidence="6 7">5-10</strain>
    </source>
</reference>
<comment type="similarity">
    <text evidence="1">Belongs to the membrane fusion protein (MFP) (TC 8.A.1) family.</text>
</comment>
<gene>
    <name evidence="6" type="ORF">UC35_12995</name>
</gene>
<evidence type="ECO:0000313" key="6">
    <source>
        <dbReference type="EMBL" id="AMO25428.1"/>
    </source>
</evidence>
<feature type="domain" description="YknX-like C-terminal permuted SH3-like" evidence="5">
    <location>
        <begin position="285"/>
        <end position="354"/>
    </location>
</feature>
<dbReference type="Gene3D" id="2.40.50.100">
    <property type="match status" value="1"/>
</dbReference>
<evidence type="ECO:0000313" key="7">
    <source>
        <dbReference type="Proteomes" id="UP000070433"/>
    </source>
</evidence>
<dbReference type="GO" id="GO:1990281">
    <property type="term" value="C:efflux pump complex"/>
    <property type="evidence" value="ECO:0007669"/>
    <property type="project" value="TreeGrafter"/>
</dbReference>
<evidence type="ECO:0000259" key="5">
    <source>
        <dbReference type="Pfam" id="PF25989"/>
    </source>
</evidence>
<organism evidence="6 7">
    <name type="scientific">Ramlibacter tataouinensis</name>
    <dbReference type="NCBI Taxonomy" id="94132"/>
    <lineage>
        <taxon>Bacteria</taxon>
        <taxon>Pseudomonadati</taxon>
        <taxon>Pseudomonadota</taxon>
        <taxon>Betaproteobacteria</taxon>
        <taxon>Burkholderiales</taxon>
        <taxon>Comamonadaceae</taxon>
        <taxon>Ramlibacter</taxon>
    </lineage>
</organism>
<dbReference type="EMBL" id="CP010951">
    <property type="protein sequence ID" value="AMO25428.1"/>
    <property type="molecule type" value="Genomic_DNA"/>
</dbReference>
<keyword evidence="3" id="KW-0170">Cobalt</keyword>
<proteinExistence type="inferred from homology"/>
<dbReference type="Gene3D" id="2.40.30.170">
    <property type="match status" value="1"/>
</dbReference>
<accession>A0A127JZQ3</accession>
<evidence type="ECO:0000256" key="3">
    <source>
        <dbReference type="ARBA" id="ARBA00023285"/>
    </source>
</evidence>
<dbReference type="PANTHER" id="PTHR30469">
    <property type="entry name" value="MULTIDRUG RESISTANCE PROTEIN MDTA"/>
    <property type="match status" value="1"/>
</dbReference>
<dbReference type="NCBIfam" id="TIGR01730">
    <property type="entry name" value="RND_mfp"/>
    <property type="match status" value="1"/>
</dbReference>
<dbReference type="PATRIC" id="fig|94132.3.peg.2638"/>
<dbReference type="InterPro" id="IPR058625">
    <property type="entry name" value="MdtA-like_BSH"/>
</dbReference>
<dbReference type="Pfam" id="PF25989">
    <property type="entry name" value="YknX_C"/>
    <property type="match status" value="1"/>
</dbReference>
<evidence type="ECO:0000256" key="1">
    <source>
        <dbReference type="ARBA" id="ARBA00009477"/>
    </source>
</evidence>
<feature type="domain" description="Multidrug resistance protein MdtA-like barrel-sandwich hybrid" evidence="4">
    <location>
        <begin position="64"/>
        <end position="199"/>
    </location>
</feature>
<dbReference type="PANTHER" id="PTHR30469:SF15">
    <property type="entry name" value="HLYD FAMILY OF SECRETION PROTEINS"/>
    <property type="match status" value="1"/>
</dbReference>
<dbReference type="FunFam" id="2.40.420.20:FF:000006">
    <property type="entry name" value="RND family efflux transporter MFP subunit"/>
    <property type="match status" value="1"/>
</dbReference>
<dbReference type="InterPro" id="IPR058637">
    <property type="entry name" value="YknX-like_C"/>
</dbReference>
<dbReference type="AlphaFoldDB" id="A0A127JZQ3"/>
<keyword evidence="7" id="KW-1185">Reference proteome</keyword>
<dbReference type="Gene3D" id="1.10.287.470">
    <property type="entry name" value="Helix hairpin bin"/>
    <property type="match status" value="1"/>
</dbReference>
<dbReference type="SUPFAM" id="SSF111369">
    <property type="entry name" value="HlyD-like secretion proteins"/>
    <property type="match status" value="1"/>
</dbReference>
<protein>
    <submittedName>
        <fullName evidence="6">Hemolysin secretion protein D</fullName>
    </submittedName>
</protein>
<evidence type="ECO:0000259" key="4">
    <source>
        <dbReference type="Pfam" id="PF25917"/>
    </source>
</evidence>
<evidence type="ECO:0000256" key="2">
    <source>
        <dbReference type="ARBA" id="ARBA00022448"/>
    </source>
</evidence>
<dbReference type="Gene3D" id="2.40.420.20">
    <property type="match status" value="1"/>
</dbReference>